<dbReference type="Proteomes" id="UP000187209">
    <property type="component" value="Unassembled WGS sequence"/>
</dbReference>
<name>A0A1R2BTK9_9CILI</name>
<keyword evidence="3" id="KW-1185">Reference proteome</keyword>
<evidence type="ECO:0000313" key="3">
    <source>
        <dbReference type="Proteomes" id="UP000187209"/>
    </source>
</evidence>
<evidence type="ECO:0000256" key="1">
    <source>
        <dbReference type="PROSITE-ProRule" id="PRU00339"/>
    </source>
</evidence>
<sequence length="358" mass="41387">MDPENKIVSLNELGLKTLESNPTHSLLYLNQALLESRCLKRSQIKQKLLAMTYNSLGCYYKTTNHTDKALEYFQKSAILGRTKNFDEQTLAYAHLNIAGLISLKNQPENALRHALKSIKILKTKDLQTKNITTLISAHELMASEYSKLDQKNDCKLSLQSALELCYKHLGKNHIKTLEIKTTLDKILIEKPKLLSSRAGSVMPNRNYTPSNVNNRMLKNRLINYMEKVRNKTVDGNCRPVSQGRIRGLRTGMLKNIDMNYVRNLENFAAVRIQAWWRGVLCRKFTHDMIILRTIEKEEDRAKGAYEKIERLKQKLKVRNGSKFMTMSRESSPEKRYRAFLVDKQPIEVYYSKKVVCGL</sequence>
<dbReference type="SUPFAM" id="SSF48452">
    <property type="entry name" value="TPR-like"/>
    <property type="match status" value="1"/>
</dbReference>
<accession>A0A1R2BTK9</accession>
<evidence type="ECO:0000313" key="2">
    <source>
        <dbReference type="EMBL" id="OMJ79915.1"/>
    </source>
</evidence>
<dbReference type="SMART" id="SM00028">
    <property type="entry name" value="TPR"/>
    <property type="match status" value="3"/>
</dbReference>
<dbReference type="OrthoDB" id="10261837at2759"/>
<organism evidence="2 3">
    <name type="scientific">Stentor coeruleus</name>
    <dbReference type="NCBI Taxonomy" id="5963"/>
    <lineage>
        <taxon>Eukaryota</taxon>
        <taxon>Sar</taxon>
        <taxon>Alveolata</taxon>
        <taxon>Ciliophora</taxon>
        <taxon>Postciliodesmatophora</taxon>
        <taxon>Heterotrichea</taxon>
        <taxon>Heterotrichida</taxon>
        <taxon>Stentoridae</taxon>
        <taxon>Stentor</taxon>
    </lineage>
</organism>
<protein>
    <submittedName>
        <fullName evidence="2">Uncharacterized protein</fullName>
    </submittedName>
</protein>
<dbReference type="CDD" id="cd23766">
    <property type="entry name" value="IQCG"/>
    <property type="match status" value="1"/>
</dbReference>
<proteinExistence type="predicted"/>
<dbReference type="EMBL" id="MPUH01000448">
    <property type="protein sequence ID" value="OMJ79915.1"/>
    <property type="molecule type" value="Genomic_DNA"/>
</dbReference>
<dbReference type="AlphaFoldDB" id="A0A1R2BTK9"/>
<feature type="repeat" description="TPR" evidence="1">
    <location>
        <begin position="50"/>
        <end position="83"/>
    </location>
</feature>
<dbReference type="InterPro" id="IPR011990">
    <property type="entry name" value="TPR-like_helical_dom_sf"/>
</dbReference>
<dbReference type="PROSITE" id="PS50096">
    <property type="entry name" value="IQ"/>
    <property type="match status" value="1"/>
</dbReference>
<dbReference type="PROSITE" id="PS50005">
    <property type="entry name" value="TPR"/>
    <property type="match status" value="1"/>
</dbReference>
<gene>
    <name evidence="2" type="ORF">SteCoe_19945</name>
</gene>
<keyword evidence="1" id="KW-0802">TPR repeat</keyword>
<comment type="caution">
    <text evidence="2">The sequence shown here is derived from an EMBL/GenBank/DDBJ whole genome shotgun (WGS) entry which is preliminary data.</text>
</comment>
<dbReference type="Gene3D" id="1.25.40.10">
    <property type="entry name" value="Tetratricopeptide repeat domain"/>
    <property type="match status" value="1"/>
</dbReference>
<dbReference type="InterPro" id="IPR019734">
    <property type="entry name" value="TPR_rpt"/>
</dbReference>
<reference evidence="2 3" key="1">
    <citation type="submission" date="2016-11" db="EMBL/GenBank/DDBJ databases">
        <title>The macronuclear genome of Stentor coeruleus: a giant cell with tiny introns.</title>
        <authorList>
            <person name="Slabodnick M."/>
            <person name="Ruby J.G."/>
            <person name="Reiff S.B."/>
            <person name="Swart E.C."/>
            <person name="Gosai S."/>
            <person name="Prabakaran S."/>
            <person name="Witkowska E."/>
            <person name="Larue G.E."/>
            <person name="Fisher S."/>
            <person name="Freeman R.M."/>
            <person name="Gunawardena J."/>
            <person name="Chu W."/>
            <person name="Stover N.A."/>
            <person name="Gregory B.D."/>
            <person name="Nowacki M."/>
            <person name="Derisi J."/>
            <person name="Roy S.W."/>
            <person name="Marshall W.F."/>
            <person name="Sood P."/>
        </authorList>
    </citation>
    <scope>NUCLEOTIDE SEQUENCE [LARGE SCALE GENOMIC DNA]</scope>
    <source>
        <strain evidence="2">WM001</strain>
    </source>
</reference>